<sequence length="114" mass="12499">MVSAADIKDLVNTNISGVHYINVEDISGGCGSMFNVAIASDVFDKVTRINRHKMVHTALGDTMKELHALSLKLYTVAQYEKTVSEEAPKVEAKEEATNEDKEAANEDKEAAKEE</sequence>
<evidence type="ECO:0000313" key="2">
    <source>
        <dbReference type="Proteomes" id="UP001150581"/>
    </source>
</evidence>
<accession>A0ACC1IMH2</accession>
<dbReference type="EMBL" id="JANBPG010000320">
    <property type="protein sequence ID" value="KAJ1897578.1"/>
    <property type="molecule type" value="Genomic_DNA"/>
</dbReference>
<keyword evidence="2" id="KW-1185">Reference proteome</keyword>
<reference evidence="1" key="1">
    <citation type="submission" date="2022-07" db="EMBL/GenBank/DDBJ databases">
        <title>Phylogenomic reconstructions and comparative analyses of Kickxellomycotina fungi.</title>
        <authorList>
            <person name="Reynolds N.K."/>
            <person name="Stajich J.E."/>
            <person name="Barry K."/>
            <person name="Grigoriev I.V."/>
            <person name="Crous P."/>
            <person name="Smith M.E."/>
        </authorList>
    </citation>
    <scope>NUCLEOTIDE SEQUENCE</scope>
    <source>
        <strain evidence="1">Benny 63K</strain>
    </source>
</reference>
<comment type="caution">
    <text evidence="1">The sequence shown here is derived from an EMBL/GenBank/DDBJ whole genome shotgun (WGS) entry which is preliminary data.</text>
</comment>
<protein>
    <submittedName>
        <fullName evidence="1">Uncharacterized protein</fullName>
    </submittedName>
</protein>
<proteinExistence type="predicted"/>
<organism evidence="1 2">
    <name type="scientific">Kickxella alabastrina</name>
    <dbReference type="NCBI Taxonomy" id="61397"/>
    <lineage>
        <taxon>Eukaryota</taxon>
        <taxon>Fungi</taxon>
        <taxon>Fungi incertae sedis</taxon>
        <taxon>Zoopagomycota</taxon>
        <taxon>Kickxellomycotina</taxon>
        <taxon>Kickxellomycetes</taxon>
        <taxon>Kickxellales</taxon>
        <taxon>Kickxellaceae</taxon>
        <taxon>Kickxella</taxon>
    </lineage>
</organism>
<evidence type="ECO:0000313" key="1">
    <source>
        <dbReference type="EMBL" id="KAJ1897578.1"/>
    </source>
</evidence>
<dbReference type="Proteomes" id="UP001150581">
    <property type="component" value="Unassembled WGS sequence"/>
</dbReference>
<gene>
    <name evidence="1" type="ORF">LPJ66_003277</name>
</gene>
<name>A0ACC1IMH2_9FUNG</name>